<sequence length="295" mass="31822">MRNQRKAMGFGLVTVLLWSTVASAFKLSLAHLDVAQLVLWSSVTSALVMLAVLAARGRLGLLFACTPREYLRSLGLGLLNPFLYYLVLLTAYDLLPAQEAQPLNYTWAITLTILSVPILGQTLSFRDLAATCVCWFGVLVISTRGDLLGLEFASPLGVALALGSTVVWSLYWLLAAKDKRDPVVGLALSVLFSLPFSLGLALYVSSPWPADPAGLLGAAYVGVFEMGITFITWLAALRYAENTSRVGNLIFISPIISLFFIRFVVGEAILPSTIAGLLCILGGLALQQLGRRARL</sequence>
<keyword evidence="1" id="KW-0472">Membrane</keyword>
<dbReference type="InterPro" id="IPR000620">
    <property type="entry name" value="EamA_dom"/>
</dbReference>
<evidence type="ECO:0000256" key="1">
    <source>
        <dbReference type="SAM" id="Phobius"/>
    </source>
</evidence>
<feature type="transmembrane region" description="Helical" evidence="1">
    <location>
        <begin position="34"/>
        <end position="53"/>
    </location>
</feature>
<name>S7UH47_9BACT</name>
<dbReference type="Pfam" id="PF00892">
    <property type="entry name" value="EamA"/>
    <property type="match status" value="2"/>
</dbReference>
<evidence type="ECO:0000259" key="2">
    <source>
        <dbReference type="Pfam" id="PF00892"/>
    </source>
</evidence>
<dbReference type="InterPro" id="IPR037185">
    <property type="entry name" value="EmrE-like"/>
</dbReference>
<keyword evidence="1" id="KW-1133">Transmembrane helix</keyword>
<accession>S7UH47</accession>
<reference evidence="3 4" key="1">
    <citation type="journal article" date="2013" name="Genome Announc.">
        <title>Draft genome sequences for three mercury-methylating, sulfate-reducing bacteria.</title>
        <authorList>
            <person name="Brown S.D."/>
            <person name="Hurt R.A.Jr."/>
            <person name="Gilmour C.C."/>
            <person name="Elias D.A."/>
        </authorList>
    </citation>
    <scope>NUCLEOTIDE SEQUENCE [LARGE SCALE GENOMIC DNA]</scope>
    <source>
        <strain evidence="3 4">DSM 16529</strain>
    </source>
</reference>
<protein>
    <recommendedName>
        <fullName evidence="2">EamA domain-containing protein</fullName>
    </recommendedName>
</protein>
<dbReference type="PATRIC" id="fig|1121439.3.peg.2276"/>
<dbReference type="EMBL" id="ATHI01000028">
    <property type="protein sequence ID" value="EPR31583.1"/>
    <property type="molecule type" value="Genomic_DNA"/>
</dbReference>
<dbReference type="eggNOG" id="COG0697">
    <property type="taxonomic scope" value="Bacteria"/>
</dbReference>
<feature type="transmembrane region" description="Helical" evidence="1">
    <location>
        <begin position="269"/>
        <end position="286"/>
    </location>
</feature>
<feature type="transmembrane region" description="Helical" evidence="1">
    <location>
        <begin position="246"/>
        <end position="263"/>
    </location>
</feature>
<dbReference type="STRING" id="1121439.dsat_0907"/>
<feature type="domain" description="EamA" evidence="2">
    <location>
        <begin position="156"/>
        <end position="286"/>
    </location>
</feature>
<feature type="transmembrane region" description="Helical" evidence="1">
    <location>
        <begin position="74"/>
        <end position="92"/>
    </location>
</feature>
<dbReference type="OrthoDB" id="5729944at2"/>
<feature type="transmembrane region" description="Helical" evidence="1">
    <location>
        <begin position="183"/>
        <end position="203"/>
    </location>
</feature>
<keyword evidence="1" id="KW-0812">Transmembrane</keyword>
<feature type="transmembrane region" description="Helical" evidence="1">
    <location>
        <begin position="156"/>
        <end position="176"/>
    </location>
</feature>
<evidence type="ECO:0000313" key="4">
    <source>
        <dbReference type="Proteomes" id="UP000014975"/>
    </source>
</evidence>
<organism evidence="3 4">
    <name type="scientific">Alkalidesulfovibrio alkalitolerans DSM 16529</name>
    <dbReference type="NCBI Taxonomy" id="1121439"/>
    <lineage>
        <taxon>Bacteria</taxon>
        <taxon>Pseudomonadati</taxon>
        <taxon>Thermodesulfobacteriota</taxon>
        <taxon>Desulfovibrionia</taxon>
        <taxon>Desulfovibrionales</taxon>
        <taxon>Desulfovibrionaceae</taxon>
        <taxon>Alkalidesulfovibrio</taxon>
    </lineage>
</organism>
<proteinExistence type="predicted"/>
<dbReference type="PANTHER" id="PTHR22911">
    <property type="entry name" value="ACYL-MALONYL CONDENSING ENZYME-RELATED"/>
    <property type="match status" value="1"/>
</dbReference>
<dbReference type="AlphaFoldDB" id="S7UH47"/>
<comment type="caution">
    <text evidence="3">The sequence shown here is derived from an EMBL/GenBank/DDBJ whole genome shotgun (WGS) entry which is preliminary data.</text>
</comment>
<gene>
    <name evidence="3" type="ORF">dsat_0907</name>
</gene>
<dbReference type="RefSeq" id="WP_020887604.1">
    <property type="nucleotide sequence ID" value="NZ_ATHI01000028.1"/>
</dbReference>
<feature type="domain" description="EamA" evidence="2">
    <location>
        <begin position="7"/>
        <end position="143"/>
    </location>
</feature>
<evidence type="ECO:0000313" key="3">
    <source>
        <dbReference type="EMBL" id="EPR31583.1"/>
    </source>
</evidence>
<feature type="transmembrane region" description="Helical" evidence="1">
    <location>
        <begin position="215"/>
        <end position="234"/>
    </location>
</feature>
<keyword evidence="4" id="KW-1185">Reference proteome</keyword>
<dbReference type="GO" id="GO:0016020">
    <property type="term" value="C:membrane"/>
    <property type="evidence" value="ECO:0007669"/>
    <property type="project" value="InterPro"/>
</dbReference>
<dbReference type="Proteomes" id="UP000014975">
    <property type="component" value="Unassembled WGS sequence"/>
</dbReference>
<dbReference type="PANTHER" id="PTHR22911:SF137">
    <property type="entry name" value="SOLUTE CARRIER FAMILY 35 MEMBER G2-RELATED"/>
    <property type="match status" value="1"/>
</dbReference>
<dbReference type="SUPFAM" id="SSF103481">
    <property type="entry name" value="Multidrug resistance efflux transporter EmrE"/>
    <property type="match status" value="2"/>
</dbReference>